<dbReference type="Proteomes" id="UP000062260">
    <property type="component" value="Chromosome"/>
</dbReference>
<feature type="region of interest" description="Disordered" evidence="1">
    <location>
        <begin position="125"/>
        <end position="221"/>
    </location>
</feature>
<evidence type="ECO:0000313" key="3">
    <source>
        <dbReference type="Proteomes" id="UP000062260"/>
    </source>
</evidence>
<dbReference type="RefSeq" id="WP_067980036.1">
    <property type="nucleotide sequence ID" value="NZ_CP014163.1"/>
</dbReference>
<protein>
    <submittedName>
        <fullName evidence="2">Uncharacterized protein</fullName>
    </submittedName>
</protein>
<accession>A0A0X8FLY8</accession>
<dbReference type="Gene3D" id="3.50.4.20">
    <property type="match status" value="1"/>
</dbReference>
<evidence type="ECO:0000256" key="1">
    <source>
        <dbReference type="SAM" id="MobiDB-lite"/>
    </source>
</evidence>
<name>A0A0X8FLY8_9LACT</name>
<dbReference type="Pfam" id="PF06265">
    <property type="entry name" value="YutD-like"/>
    <property type="match status" value="1"/>
</dbReference>
<feature type="compositionally biased region" description="Low complexity" evidence="1">
    <location>
        <begin position="162"/>
        <end position="172"/>
    </location>
</feature>
<feature type="compositionally biased region" description="Polar residues" evidence="1">
    <location>
        <begin position="173"/>
        <end position="182"/>
    </location>
</feature>
<evidence type="ECO:0000313" key="2">
    <source>
        <dbReference type="EMBL" id="AMB99725.1"/>
    </source>
</evidence>
<proteinExistence type="predicted"/>
<reference evidence="2 3" key="1">
    <citation type="journal article" date="2016" name="Genome Announc.">
        <title>Complete Genome Sequences of Aerococcus christensenii CCUG 28831T, Aerococcus sanguinicola CCUG 43001T, Aerococcus urinae CCUG 36881T, Aerococcus urinaeequi CCUG 28094T, Aerococcus urinaehominis CCUG 42038 BT, and Aerococcus viridans CCUG 4311T.</title>
        <authorList>
            <person name="Carkaci D."/>
            <person name="Dargis R."/>
            <person name="Nielsen X.C."/>
            <person name="Skovgaard O."/>
            <person name="Fuursted K."/>
            <person name="Christensen J.J."/>
        </authorList>
    </citation>
    <scope>NUCLEOTIDE SEQUENCE [LARGE SCALE GENOMIC DNA]</scope>
    <source>
        <strain evidence="2 3">CCUG42038B</strain>
    </source>
</reference>
<dbReference type="InterPro" id="IPR038141">
    <property type="entry name" value="YutD-like_sf"/>
</dbReference>
<gene>
    <name evidence="2" type="ORF">AWM75_06880</name>
</gene>
<reference evidence="3" key="2">
    <citation type="submission" date="2016-01" db="EMBL/GenBank/DDBJ databases">
        <title>Six Aerococcus type strain genome sequencing and assembly using PacBio and Illumina Hiseq.</title>
        <authorList>
            <person name="Carkaci D."/>
            <person name="Dargis R."/>
            <person name="Nielsen X.C."/>
            <person name="Skovgaard O."/>
            <person name="Fuursted K."/>
            <person name="Christensen J.J."/>
        </authorList>
    </citation>
    <scope>NUCLEOTIDE SEQUENCE [LARGE SCALE GENOMIC DNA]</scope>
    <source>
        <strain evidence="3">CCUG42038B</strain>
    </source>
</reference>
<dbReference type="EMBL" id="CP014163">
    <property type="protein sequence ID" value="AMB99725.1"/>
    <property type="molecule type" value="Genomic_DNA"/>
</dbReference>
<organism evidence="2 3">
    <name type="scientific">Aerococcus urinaehominis</name>
    <dbReference type="NCBI Taxonomy" id="128944"/>
    <lineage>
        <taxon>Bacteria</taxon>
        <taxon>Bacillati</taxon>
        <taxon>Bacillota</taxon>
        <taxon>Bacilli</taxon>
        <taxon>Lactobacillales</taxon>
        <taxon>Aerococcaceae</taxon>
        <taxon>Aerococcus</taxon>
    </lineage>
</organism>
<dbReference type="PIRSF" id="PIRSF012565">
    <property type="entry name" value="DUF1027"/>
    <property type="match status" value="1"/>
</dbReference>
<feature type="compositionally biased region" description="Basic residues" evidence="1">
    <location>
        <begin position="183"/>
        <end position="193"/>
    </location>
</feature>
<dbReference type="InterPro" id="IPR009370">
    <property type="entry name" value="YutD-like"/>
</dbReference>
<dbReference type="STRING" id="128944.AWM75_06880"/>
<dbReference type="KEGG" id="auh:AWM75_06880"/>
<sequence length="221" mass="26358">MAEHKNKQELARERVALDYPLAEIHRVSEDRITINGQYFSLIRTYGRGLDLDHLSERYTDYLDQFDYIVGDWSHDQLRLRGFYDNDMRGVALNQKIRFLDDYLLEYCSFACPYFVLGHERSASEKADNQAQILKQRRKDNRSQHKKPRKRRSNRRHFDKSKSNYSHKNNNQSAGHTKNQSKSANKKNHYHKRQRQDQVKPASKLIKQDEKSRFIIKEKGEA</sequence>
<keyword evidence="3" id="KW-1185">Reference proteome</keyword>
<feature type="compositionally biased region" description="Basic residues" evidence="1">
    <location>
        <begin position="134"/>
        <end position="158"/>
    </location>
</feature>
<dbReference type="AlphaFoldDB" id="A0A0X8FLY8"/>
<feature type="compositionally biased region" description="Basic and acidic residues" evidence="1">
    <location>
        <begin position="205"/>
        <end position="221"/>
    </location>
</feature>
<dbReference type="OrthoDB" id="1650379at2"/>